<organism evidence="1 2">
    <name type="scientific">Denitromonas halophila</name>
    <dbReference type="NCBI Taxonomy" id="1629404"/>
    <lineage>
        <taxon>Bacteria</taxon>
        <taxon>Pseudomonadati</taxon>
        <taxon>Pseudomonadota</taxon>
        <taxon>Betaproteobacteria</taxon>
        <taxon>Rhodocyclales</taxon>
        <taxon>Zoogloeaceae</taxon>
        <taxon>Denitromonas</taxon>
    </lineage>
</organism>
<keyword evidence="2" id="KW-1185">Reference proteome</keyword>
<dbReference type="AlphaFoldDB" id="A0A557R2Z1"/>
<reference evidence="1 2" key="1">
    <citation type="submission" date="2019-07" db="EMBL/GenBank/DDBJ databases">
        <title>The pathways for chlorine oxyanion respiration interact through the shared metabolite chlorate.</title>
        <authorList>
            <person name="Barnum T.P."/>
            <person name="Cheng Y."/>
            <person name="Hill K.A."/>
            <person name="Lucas L.N."/>
            <person name="Carlson H.K."/>
            <person name="Coates J.D."/>
        </authorList>
    </citation>
    <scope>NUCLEOTIDE SEQUENCE [LARGE SCALE GENOMIC DNA]</scope>
    <source>
        <strain evidence="1 2">SFB-3</strain>
    </source>
</reference>
<evidence type="ECO:0000313" key="2">
    <source>
        <dbReference type="Proteomes" id="UP000319502"/>
    </source>
</evidence>
<name>A0A557R2Z1_9RHOO</name>
<protein>
    <recommendedName>
        <fullName evidence="3">Protein kinase domain-containing protein</fullName>
    </recommendedName>
</protein>
<dbReference type="OrthoDB" id="9179771at2"/>
<accession>A0A557R2Z1</accession>
<dbReference type="EMBL" id="VMNK01000002">
    <property type="protein sequence ID" value="TVO59508.1"/>
    <property type="molecule type" value="Genomic_DNA"/>
</dbReference>
<proteinExistence type="predicted"/>
<evidence type="ECO:0008006" key="3">
    <source>
        <dbReference type="Google" id="ProtNLM"/>
    </source>
</evidence>
<dbReference type="Proteomes" id="UP000319502">
    <property type="component" value="Unassembled WGS sequence"/>
</dbReference>
<gene>
    <name evidence="1" type="ORF">FHP91_00925</name>
</gene>
<comment type="caution">
    <text evidence="1">The sequence shown here is derived from an EMBL/GenBank/DDBJ whole genome shotgun (WGS) entry which is preliminary data.</text>
</comment>
<sequence length="196" mass="21246">MVSARERFGRADMLFADPVPPHPMLDGLIEIGRGEYSIVLAKCDGERVLKVVSSPADHFYYTADDRPTGLHFPIVFADHGVIGRASTGNLLHLIEMERLYPIRPETPAACAAAALTDAYWASCRQWANLGADMGRMAFFSLLQSPPPDISGSLLDALLALAAFVEAYQVLPDILSEGNLLVRADGTLVFSDPVFLG</sequence>
<evidence type="ECO:0000313" key="1">
    <source>
        <dbReference type="EMBL" id="TVO59508.1"/>
    </source>
</evidence>